<dbReference type="EMBL" id="QGGT01000001">
    <property type="protein sequence ID" value="PWK37837.1"/>
    <property type="molecule type" value="Genomic_DNA"/>
</dbReference>
<evidence type="ECO:0008006" key="3">
    <source>
        <dbReference type="Google" id="ProtNLM"/>
    </source>
</evidence>
<dbReference type="PIRSF" id="PIRSF029570">
    <property type="entry name" value="UCP029570"/>
    <property type="match status" value="1"/>
</dbReference>
<dbReference type="Gene3D" id="3.20.20.370">
    <property type="entry name" value="Glycoside hydrolase/deacetylase"/>
    <property type="match status" value="1"/>
</dbReference>
<sequence length="899" mass="99408">MFPRPVLHRYIPTVFSLLFLLFLLLAASMARGSEAPLEQSVAFYAGTAPPSELKAFDTVVVPPDTPLPARAPGARQPLWAAWLRDPAVVPATDDPQTATAYVEDIVAPLWQKGFRGFYLDQPVTEQKAGPPMPLVALIHAIHLRYPEAKLLVRDDPGVVEQTRSELFAVVMSRSQGTEARARAAELRRDTSLMVVMTDACPAAARGCMRDSALRMLRDSVVPYVADPDFLSVGIGRVEVMPRRILIVQNRASNVSIDSSKGVRYLSMPLNYLGYRVEFAEASGPLPDIGADRYAGVVLWFDGPLEANAPTLYRWVQQNIGRNIPIAIFNDFGVDMRGQPGRILGLRKGRTTSNDKLETVSQDPMMGFEVPVTHDNRMFDPIQAGPGSEPLLRVRGSAGTYDPVAITPWGGYVLRPYAVLHDFRELDNDRWVVQPIAFLQRALRLPYMPVPDTTSENGRRLLTVHVDGDGFASRAEMPGGGFAGEVLLREIFDRYRLPVTMSIIEGELSADGMYPQLSPALEPIARQIFARPYVEIASHTYSHPFFWRRTVSPPRAGEDTTPYHLPIPGYRLSLEREINGTIDYINTRLAPPNKKVRLVLWPGDTQIPVEVLRMTNRANVMNLNGGDTIITRSNDSWTAIGPLGVWKTDDTFQVFAPNQNENIYTNLWKGPYYGFRRVKETFELTEHPLRFKPINIYFHSYSGTKVASLKALKEVVDYALSQPTLPLHSTDYIARVMDAQDLVIAHTLADTDGTRHWIVRGGGAVRNLRWDGPGRVNLGAAHGAYGVSAAPGGGTYVFTDGQDIGFSTSSQPDGSLVPSVAEANAVVGNWTTDGTGVSFDFAGYHRPWVKLRGARGCSVTVNHVAQKRSATPDDMVLISGEPTFDLRSAPQHVEVRCQNR</sequence>
<gene>
    <name evidence="1" type="ORF">C7419_1011723</name>
</gene>
<dbReference type="InterPro" id="IPR016925">
    <property type="entry name" value="UCP029570"/>
</dbReference>
<dbReference type="PANTHER" id="PTHR35882">
    <property type="entry name" value="PELA"/>
    <property type="match status" value="1"/>
</dbReference>
<reference evidence="1 2" key="1">
    <citation type="submission" date="2018-05" db="EMBL/GenBank/DDBJ databases">
        <title>Genomic Encyclopedia of Type Strains, Phase IV (KMG-V): Genome sequencing to study the core and pangenomes of soil and plant-associated prokaryotes.</title>
        <authorList>
            <person name="Whitman W."/>
        </authorList>
    </citation>
    <scope>NUCLEOTIDE SEQUENCE [LARGE SCALE GENOMIC DNA]</scope>
    <source>
        <strain evidence="1 2">SLV-132</strain>
    </source>
</reference>
<dbReference type="SUPFAM" id="SSF88713">
    <property type="entry name" value="Glycoside hydrolase/deacetylase"/>
    <property type="match status" value="1"/>
</dbReference>
<organism evidence="1 2">
    <name type="scientific">Cupriavidus plantarum</name>
    <dbReference type="NCBI Taxonomy" id="942865"/>
    <lineage>
        <taxon>Bacteria</taxon>
        <taxon>Pseudomonadati</taxon>
        <taxon>Pseudomonadota</taxon>
        <taxon>Betaproteobacteria</taxon>
        <taxon>Burkholderiales</taxon>
        <taxon>Burkholderiaceae</taxon>
        <taxon>Cupriavidus</taxon>
    </lineage>
</organism>
<evidence type="ECO:0000313" key="1">
    <source>
        <dbReference type="EMBL" id="PWK37837.1"/>
    </source>
</evidence>
<evidence type="ECO:0000313" key="2">
    <source>
        <dbReference type="Proteomes" id="UP000245754"/>
    </source>
</evidence>
<dbReference type="RefSeq" id="WP_109581507.1">
    <property type="nucleotide sequence ID" value="NZ_QGGT01000001.1"/>
</dbReference>
<dbReference type="AlphaFoldDB" id="A0A316EYP6"/>
<dbReference type="Proteomes" id="UP000245754">
    <property type="component" value="Unassembled WGS sequence"/>
</dbReference>
<accession>A0A316EYP6</accession>
<name>A0A316EYP6_9BURK</name>
<comment type="caution">
    <text evidence="1">The sequence shown here is derived from an EMBL/GenBank/DDBJ whole genome shotgun (WGS) entry which is preliminary data.</text>
</comment>
<dbReference type="CDD" id="cd10922">
    <property type="entry name" value="CE4_PelA_like_C"/>
    <property type="match status" value="1"/>
</dbReference>
<dbReference type="PANTHER" id="PTHR35882:SF2">
    <property type="entry name" value="PELA"/>
    <property type="match status" value="1"/>
</dbReference>
<dbReference type="InterPro" id="IPR011330">
    <property type="entry name" value="Glyco_hydro/deAcase_b/a-brl"/>
</dbReference>
<keyword evidence="2" id="KW-1185">Reference proteome</keyword>
<dbReference type="GO" id="GO:0005975">
    <property type="term" value="P:carbohydrate metabolic process"/>
    <property type="evidence" value="ECO:0007669"/>
    <property type="project" value="InterPro"/>
</dbReference>
<protein>
    <recommendedName>
        <fullName evidence="3">Glycoside-hydrolase family GH114 TIM-barrel domain-containing protein</fullName>
    </recommendedName>
</protein>
<proteinExistence type="predicted"/>